<dbReference type="InterPro" id="IPR042197">
    <property type="entry name" value="Apaf_helical"/>
</dbReference>
<dbReference type="InterPro" id="IPR035897">
    <property type="entry name" value="Toll_tir_struct_dom_sf"/>
</dbReference>
<dbReference type="Gene3D" id="1.10.8.430">
    <property type="entry name" value="Helical domain of apoptotic protease-activating factors"/>
    <property type="match status" value="2"/>
</dbReference>
<dbReference type="GO" id="GO:0007165">
    <property type="term" value="P:signal transduction"/>
    <property type="evidence" value="ECO:0007669"/>
    <property type="project" value="InterPro"/>
</dbReference>
<evidence type="ECO:0000256" key="5">
    <source>
        <dbReference type="ARBA" id="ARBA00023027"/>
    </source>
</evidence>
<dbReference type="PRINTS" id="PR00364">
    <property type="entry name" value="DISEASERSIST"/>
</dbReference>
<keyword evidence="11" id="KW-1185">Reference proteome</keyword>
<feature type="compositionally biased region" description="Basic and acidic residues" evidence="8">
    <location>
        <begin position="2371"/>
        <end position="2384"/>
    </location>
</feature>
<keyword evidence="3" id="KW-0677">Repeat</keyword>
<dbReference type="Gene3D" id="3.40.50.300">
    <property type="entry name" value="P-loop containing nucleotide triphosphate hydrolases"/>
    <property type="match status" value="2"/>
</dbReference>
<dbReference type="Pfam" id="PF07725">
    <property type="entry name" value="LRR_3"/>
    <property type="match status" value="1"/>
</dbReference>
<feature type="compositionally biased region" description="Basic and acidic residues" evidence="8">
    <location>
        <begin position="2420"/>
        <end position="2430"/>
    </location>
</feature>
<evidence type="ECO:0000256" key="6">
    <source>
        <dbReference type="ARBA" id="ARBA00047304"/>
    </source>
</evidence>
<protein>
    <recommendedName>
        <fullName evidence="1">ADP-ribosyl cyclase/cyclic ADP-ribose hydrolase</fullName>
        <ecNumber evidence="1">3.2.2.6</ecNumber>
    </recommendedName>
</protein>
<reference evidence="10" key="1">
    <citation type="submission" date="2018-05" db="EMBL/GenBank/DDBJ databases">
        <title>Draft genome of Mucuna pruriens seed.</title>
        <authorList>
            <person name="Nnadi N.E."/>
            <person name="Vos R."/>
            <person name="Hasami M.H."/>
            <person name="Devisetty U.K."/>
            <person name="Aguiy J.C."/>
        </authorList>
    </citation>
    <scope>NUCLEOTIDE SEQUENCE [LARGE SCALE GENOMIC DNA]</scope>
    <source>
        <strain evidence="10">JCA_2017</strain>
    </source>
</reference>
<evidence type="ECO:0000256" key="3">
    <source>
        <dbReference type="ARBA" id="ARBA00022737"/>
    </source>
</evidence>
<feature type="non-terminal residue" evidence="10">
    <location>
        <position position="1"/>
    </location>
</feature>
<dbReference type="InterPro" id="IPR002182">
    <property type="entry name" value="NB-ARC"/>
</dbReference>
<comment type="catalytic activity">
    <reaction evidence="6">
        <text>NAD(+) + H2O = ADP-D-ribose + nicotinamide + H(+)</text>
        <dbReference type="Rhea" id="RHEA:16301"/>
        <dbReference type="ChEBI" id="CHEBI:15377"/>
        <dbReference type="ChEBI" id="CHEBI:15378"/>
        <dbReference type="ChEBI" id="CHEBI:17154"/>
        <dbReference type="ChEBI" id="CHEBI:57540"/>
        <dbReference type="ChEBI" id="CHEBI:57967"/>
        <dbReference type="EC" id="3.2.2.6"/>
    </reaction>
    <physiologicalReaction direction="left-to-right" evidence="6">
        <dbReference type="Rhea" id="RHEA:16302"/>
    </physiologicalReaction>
</comment>
<keyword evidence="7" id="KW-0175">Coiled coil</keyword>
<dbReference type="PANTHER" id="PTHR11017">
    <property type="entry name" value="LEUCINE-RICH REPEAT-CONTAINING PROTEIN"/>
    <property type="match status" value="1"/>
</dbReference>
<dbReference type="Gene3D" id="3.80.10.10">
    <property type="entry name" value="Ribonuclease Inhibitor"/>
    <property type="match status" value="4"/>
</dbReference>
<evidence type="ECO:0000313" key="11">
    <source>
        <dbReference type="Proteomes" id="UP000257109"/>
    </source>
</evidence>
<dbReference type="STRING" id="157652.A0A371H1Q6"/>
<name>A0A371H1Q6_MUCPR</name>
<evidence type="ECO:0000313" key="10">
    <source>
        <dbReference type="EMBL" id="RDX96744.1"/>
    </source>
</evidence>
<comment type="caution">
    <text evidence="10">The sequence shown here is derived from an EMBL/GenBank/DDBJ whole genome shotgun (WGS) entry which is preliminary data.</text>
</comment>
<evidence type="ECO:0000256" key="1">
    <source>
        <dbReference type="ARBA" id="ARBA00011982"/>
    </source>
</evidence>
<feature type="domain" description="TIR" evidence="9">
    <location>
        <begin position="13"/>
        <end position="169"/>
    </location>
</feature>
<dbReference type="InterPro" id="IPR000157">
    <property type="entry name" value="TIR_dom"/>
</dbReference>
<dbReference type="InterPro" id="IPR003593">
    <property type="entry name" value="AAA+_ATPase"/>
</dbReference>
<dbReference type="SUPFAM" id="SSF52540">
    <property type="entry name" value="P-loop containing nucleoside triphosphate hydrolases"/>
    <property type="match status" value="2"/>
</dbReference>
<dbReference type="EMBL" id="QJKJ01003826">
    <property type="protein sequence ID" value="RDX96744.1"/>
    <property type="molecule type" value="Genomic_DNA"/>
</dbReference>
<dbReference type="InterPro" id="IPR032675">
    <property type="entry name" value="LRR_dom_sf"/>
</dbReference>
<dbReference type="Proteomes" id="UP000257109">
    <property type="component" value="Unassembled WGS sequence"/>
</dbReference>
<organism evidence="10 11">
    <name type="scientific">Mucuna pruriens</name>
    <name type="common">Velvet bean</name>
    <name type="synonym">Dolichos pruriens</name>
    <dbReference type="NCBI Taxonomy" id="157652"/>
    <lineage>
        <taxon>Eukaryota</taxon>
        <taxon>Viridiplantae</taxon>
        <taxon>Streptophyta</taxon>
        <taxon>Embryophyta</taxon>
        <taxon>Tracheophyta</taxon>
        <taxon>Spermatophyta</taxon>
        <taxon>Magnoliopsida</taxon>
        <taxon>eudicotyledons</taxon>
        <taxon>Gunneridae</taxon>
        <taxon>Pentapetalae</taxon>
        <taxon>rosids</taxon>
        <taxon>fabids</taxon>
        <taxon>Fabales</taxon>
        <taxon>Fabaceae</taxon>
        <taxon>Papilionoideae</taxon>
        <taxon>50 kb inversion clade</taxon>
        <taxon>NPAAA clade</taxon>
        <taxon>indigoferoid/millettioid clade</taxon>
        <taxon>Phaseoleae</taxon>
        <taxon>Mucuna</taxon>
    </lineage>
</organism>
<dbReference type="SMART" id="SM00255">
    <property type="entry name" value="TIR"/>
    <property type="match status" value="2"/>
</dbReference>
<feature type="coiled-coil region" evidence="7">
    <location>
        <begin position="2575"/>
        <end position="2658"/>
    </location>
</feature>
<feature type="non-terminal residue" evidence="10">
    <location>
        <position position="2701"/>
    </location>
</feature>
<proteinExistence type="predicted"/>
<keyword evidence="5" id="KW-0520">NAD</keyword>
<dbReference type="EC" id="3.2.2.6" evidence="1"/>
<dbReference type="InterPro" id="IPR027417">
    <property type="entry name" value="P-loop_NTPase"/>
</dbReference>
<dbReference type="Pfam" id="PF20160">
    <property type="entry name" value="C-JID"/>
    <property type="match status" value="1"/>
</dbReference>
<keyword evidence="4" id="KW-0378">Hydrolase</keyword>
<dbReference type="SMART" id="SM00382">
    <property type="entry name" value="AAA"/>
    <property type="match status" value="2"/>
</dbReference>
<dbReference type="FunFam" id="3.40.50.10140:FF:000007">
    <property type="entry name" value="Disease resistance protein (TIR-NBS-LRR class)"/>
    <property type="match status" value="2"/>
</dbReference>
<feature type="compositionally biased region" description="Acidic residues" evidence="8">
    <location>
        <begin position="2241"/>
        <end position="2252"/>
    </location>
</feature>
<dbReference type="SUPFAM" id="SSF52200">
    <property type="entry name" value="Toll/Interleukin receptor TIR domain"/>
    <property type="match status" value="2"/>
</dbReference>
<dbReference type="Pfam" id="PF00931">
    <property type="entry name" value="NB-ARC"/>
    <property type="match status" value="2"/>
</dbReference>
<dbReference type="PROSITE" id="PS50104">
    <property type="entry name" value="TIR"/>
    <property type="match status" value="2"/>
</dbReference>
<feature type="compositionally biased region" description="Basic and acidic residues" evidence="8">
    <location>
        <begin position="2258"/>
        <end position="2287"/>
    </location>
</feature>
<accession>A0A371H1Q6</accession>
<feature type="region of interest" description="Disordered" evidence="8">
    <location>
        <begin position="2220"/>
        <end position="2330"/>
    </location>
</feature>
<dbReference type="InterPro" id="IPR058192">
    <property type="entry name" value="WHD_ROQ1-like"/>
</dbReference>
<sequence>MASNSSGFSFAPKKFDVFVSFRGEDSRGNFTSHLVDALCRKSIKTYVDYMLERGDEISEALSEAIEDSNIALIIFSENYASSKWCLQELTKILECKTKQGQVVVPVFYKVDPSYVRNHTLTLTLTNHNLQKHWKAALTQAANLAGWDSRTYRDESELIKDIVHDVLRKLYHKYPSELRGLVGIEENCKSIESLLEEVPIIGIWGMGGIGKTTVAKVVFAKLCSQYESCCFLENVREQSQKHGLNYLHDKLLFELLKDEHPHNSTAEVVGSKFVMRRLESKKVLIVLDDVNGFEQLEYLAREFVCLGPGSRVIITTRDKHLLVGRVDKIHEVKELSFQDSLELFSLVAFRNSSNPQMEYKELSERAVAYAKGTPLALKVLGSLFYSKNREIWESALSKLKKYPNVQIQNVLKLSYDELDDAEKDIFLDIAFFFEGEDKDHVIRLLDACGFYATIGIETLQDKALITISKNNKIQMHQLIQEMGWEIVRQESLKDPERRSRLRDSEEVCAILKNNSGTDAIEGIMLDVSQIRELHLSADIFKKMAKLRLLKFYSPFTGRSCNMHFPAVLESFPPKLRYLHWNDYPLMSLPSTFSPEMLVQLRMWHSHVKKLWDGLQDFANLKEIDLTASTQLMELPDLSKATKLEILNLSHCQNLSYVHPSILSLDTLVDFVLYGCKKLKSLHLRSVKYLTLNGCLNLKEFSLASGEINVLDLRGTAIETLDMSIGRLSKIEKISVCQSLKNVPKGLPSLTCLSELNLHNCGQLDTSNLHNLLDASRSVRKLVLDECCNLSQVPHNIKHLWCLEYLSLRDCMRLRYIPQLPPSVGHLDAINCTSLETVLPLRPSRKLAQSDIKISFENCLKLDEHSQFSIEEYANFTMKHVAHANDMGPRHVNRSGGAVCLPGSKVPEWFESRTTTQASVTVQLSPHSHLLGFVFCVVLSQFRSNAKHEYHQIACKWCLEDGKSKRVGYIHRWYYKAITALESDHVYVWYEPSCEKIVEAVKESRANDGECITDDINVSFEFCVETHKFCEPKQIGLIGIKGCGVCPINISKYYSFTNHIELDIMLEHRAREITMEVGISDETGSNGIKTQVQNQEKDDSCYCLTEMYSSSEKHDVFLSFRGEDTRSNFTSHLYNALNKKLIRTYIDYQLNRGEDVWPALAKAIEESHVSIVVFSENYASSKWCLEELVKILECRKKLGQVVIPVFYEVDPSHIRKQSGSYEKAFAKHERDLGGKTTRSHKQRLFRWKAALTEAANISGWDSRTHTDESQTIENVVNDVLQKIHLKYPTELKGLVGTEKKCKKVELLLKKVRVIGIWGMGGIGKSTIAKVLFAKLFPRYDNVCFVANSKEYSLDKLFFALLKEEVSTSSVVGSTFDMRRLSGKKVLIVLDDMDSLDSLENLCREFRVLDRDSRLIITTRNRQLLVGKVDWIYKVKKWKNPESLKLFCLEAFEKRHPHKGYESLSESAVKYAGGVPLALKVLGSYFHSKSIEFCESTLRKLNQYPNEKIQNVLKVSYNGLDGLEKNIFLDIAYFFKQKRKDHVIRILDACGFEATSGIEVLEDKALITISNSNIIQMHDLLQQMGLEIVRQECSGDLGSRSRLKDNEAREVIERNSGTDVIQGIALDLSQIKDLLLQADTFTKMKALRFLKFYNTLGQSSSDTYLNLPATLEPFSDKLRYIEWIGYPFESLPVPFCAKFLVEINMPCSKVKQLWQGIQELDNLEGIDLSKCFELEELPNLSKARRLKWMNLSCCESLRYLHESVLSSDTLVSLMLDGCTKLESVKGEKHLKCLKEISVNGCINLVTFAVSSNLIENLDLSNTGILTLDTSIGRMQKLKWLNLEGLRLRYPLKELSRLTSLTELKLSDSGLVIDKEQLHVLFDGLKSLIILHMKDMRNLFELPDNISVLSKLYELKLDRSNVKSLPESIKNLGDLEILSLEDCKELLCLPTLPSRIKYLGAVNCIQLVSVSTLNTLASEMWGMTKFITFKNSSRLDGLALKLIMESLILTMMSAAFHNVLVRRLDDEEDHSYNYTSVELCSPGTRVSPHITHRATKSSITIDLPKHSNLLGFIYSLVLSPAGGMNSYVGRIICECRSPKTGAVVLMWHAYRDIGVLNSDHVYVWYDPFNSDSILLKYEPKLSFEFSVANKEGRVDGSVCVKECGIRLISVSDAQSVLEKLDLDSDKKKHLEDGVEWETGQKITISSIQPSHKAATTGMENQIGNQQRDTELSEHSSSDSIVVTESDSEMIESESTEEGNGMENHHSDVEESIEYPRKETNTDSETDCRQNTRESTNTVKFEGNEETPIKPDATLHETVESESDKENDSKEKSITQSKLVVMVELESANGSKDYFCGIEESFESTCKETQITARRGPKEKSTQVEKSKGNELGTPSELHLLMVSVDEETGSKDDKSSETNSENIEEAKYSEEHENLQGGEITVHPDIHDLNVVEKPKNAKENENKGDDGSDEDFFAEAESILSRSPKSSAKATSSTTHVAMREALQNLHCLLENSFESIVSDTELQQQLHVSLDCIDEASVSPNVAKLVEGMTSSIDDMFKDFASTQKVVEDYSSCLQQKQKLVQQVRDAKKRQELVNKEVTQCMSETERLDKEAEKLDEKIRRFIEQKKTVELRKAKLKETLERCEGEKKKLKDEAKNKVTESKEIVLAFENSKALYDDALSKQQKLNDKWEGFRTDFADNCGTL</sequence>
<dbReference type="GO" id="GO:0043531">
    <property type="term" value="F:ADP binding"/>
    <property type="evidence" value="ECO:0007669"/>
    <property type="project" value="InterPro"/>
</dbReference>
<dbReference type="InterPro" id="IPR011713">
    <property type="entry name" value="Leu-rich_rpt_3"/>
</dbReference>
<dbReference type="Gene3D" id="3.40.50.10140">
    <property type="entry name" value="Toll/interleukin-1 receptor homology (TIR) domain"/>
    <property type="match status" value="2"/>
</dbReference>
<dbReference type="GO" id="GO:0061809">
    <property type="term" value="F:NAD+ nucleosidase activity, cyclic ADP-ribose generating"/>
    <property type="evidence" value="ECO:0007669"/>
    <property type="project" value="UniProtKB-EC"/>
</dbReference>
<keyword evidence="2" id="KW-0433">Leucine-rich repeat</keyword>
<dbReference type="GO" id="GO:0006952">
    <property type="term" value="P:defense response"/>
    <property type="evidence" value="ECO:0007669"/>
    <property type="project" value="InterPro"/>
</dbReference>
<dbReference type="InterPro" id="IPR044974">
    <property type="entry name" value="Disease_R_plants"/>
</dbReference>
<dbReference type="OrthoDB" id="1055097at2759"/>
<dbReference type="InterPro" id="IPR045344">
    <property type="entry name" value="C-JID"/>
</dbReference>
<feature type="region of interest" description="Disordered" evidence="8">
    <location>
        <begin position="2364"/>
        <end position="2444"/>
    </location>
</feature>
<dbReference type="SUPFAM" id="SSF52058">
    <property type="entry name" value="L domain-like"/>
    <property type="match status" value="2"/>
</dbReference>
<feature type="compositionally biased region" description="Basic and acidic residues" evidence="8">
    <location>
        <begin position="2302"/>
        <end position="2328"/>
    </location>
</feature>
<dbReference type="Pfam" id="PF23282">
    <property type="entry name" value="WHD_ROQ1"/>
    <property type="match status" value="2"/>
</dbReference>
<dbReference type="PANTHER" id="PTHR11017:SF243">
    <property type="entry name" value="ADP-RIBOSYL CYCLASE_CYCLIC ADP-RIBOSE HYDROLASE"/>
    <property type="match status" value="1"/>
</dbReference>
<evidence type="ECO:0000256" key="7">
    <source>
        <dbReference type="SAM" id="Coils"/>
    </source>
</evidence>
<gene>
    <name evidence="10" type="ORF">CR513_20563</name>
</gene>
<feature type="compositionally biased region" description="Basic and acidic residues" evidence="8">
    <location>
        <begin position="2223"/>
        <end position="2232"/>
    </location>
</feature>
<evidence type="ECO:0000256" key="2">
    <source>
        <dbReference type="ARBA" id="ARBA00022614"/>
    </source>
</evidence>
<evidence type="ECO:0000256" key="4">
    <source>
        <dbReference type="ARBA" id="ARBA00022801"/>
    </source>
</evidence>
<evidence type="ECO:0000256" key="8">
    <source>
        <dbReference type="SAM" id="MobiDB-lite"/>
    </source>
</evidence>
<feature type="domain" description="TIR" evidence="9">
    <location>
        <begin position="1110"/>
        <end position="1281"/>
    </location>
</feature>
<dbReference type="Pfam" id="PF01582">
    <property type="entry name" value="TIR"/>
    <property type="match status" value="2"/>
</dbReference>
<evidence type="ECO:0000259" key="9">
    <source>
        <dbReference type="PROSITE" id="PS50104"/>
    </source>
</evidence>